<keyword evidence="3" id="KW-1185">Reference proteome</keyword>
<organism evidence="2 3">
    <name type="scientific">Paractinoplanes durhamensis</name>
    <dbReference type="NCBI Taxonomy" id="113563"/>
    <lineage>
        <taxon>Bacteria</taxon>
        <taxon>Bacillati</taxon>
        <taxon>Actinomycetota</taxon>
        <taxon>Actinomycetes</taxon>
        <taxon>Micromonosporales</taxon>
        <taxon>Micromonosporaceae</taxon>
        <taxon>Paractinoplanes</taxon>
    </lineage>
</organism>
<feature type="transmembrane region" description="Helical" evidence="1">
    <location>
        <begin position="113"/>
        <end position="136"/>
    </location>
</feature>
<name>A0ABQ3YWK9_9ACTN</name>
<keyword evidence="1" id="KW-0812">Transmembrane</keyword>
<dbReference type="RefSeq" id="WP_203727750.1">
    <property type="nucleotide sequence ID" value="NZ_BAAATX010000005.1"/>
</dbReference>
<gene>
    <name evidence="2" type="ORF">Adu01nite_33350</name>
</gene>
<dbReference type="Proteomes" id="UP000637628">
    <property type="component" value="Unassembled WGS sequence"/>
</dbReference>
<accession>A0ABQ3YWK9</accession>
<feature type="transmembrane region" description="Helical" evidence="1">
    <location>
        <begin position="84"/>
        <end position="101"/>
    </location>
</feature>
<keyword evidence="1" id="KW-1133">Transmembrane helix</keyword>
<keyword evidence="1" id="KW-0472">Membrane</keyword>
<dbReference type="EMBL" id="BOML01000027">
    <property type="protein sequence ID" value="GIE01985.1"/>
    <property type="molecule type" value="Genomic_DNA"/>
</dbReference>
<comment type="caution">
    <text evidence="2">The sequence shown here is derived from an EMBL/GenBank/DDBJ whole genome shotgun (WGS) entry which is preliminary data.</text>
</comment>
<evidence type="ECO:0000313" key="3">
    <source>
        <dbReference type="Proteomes" id="UP000637628"/>
    </source>
</evidence>
<protein>
    <submittedName>
        <fullName evidence="2">Uncharacterized protein</fullName>
    </submittedName>
</protein>
<reference evidence="2 3" key="1">
    <citation type="submission" date="2021-01" db="EMBL/GenBank/DDBJ databases">
        <title>Whole genome shotgun sequence of Actinoplanes durhamensis NBRC 14914.</title>
        <authorList>
            <person name="Komaki H."/>
            <person name="Tamura T."/>
        </authorList>
    </citation>
    <scope>NUCLEOTIDE SEQUENCE [LARGE SCALE GENOMIC DNA]</scope>
    <source>
        <strain evidence="2 3">NBRC 14914</strain>
    </source>
</reference>
<evidence type="ECO:0000256" key="1">
    <source>
        <dbReference type="SAM" id="Phobius"/>
    </source>
</evidence>
<evidence type="ECO:0000313" key="2">
    <source>
        <dbReference type="EMBL" id="GIE01985.1"/>
    </source>
</evidence>
<sequence>MAEDDPVDAEKALGPLKWAVPAADLGDPVNLQDLLIGLQLLGTDKQRTIAAKSGWNDGTPGSIQVIKSGATEITRRWAKLTRRIAGAGGVTAILGTAAGTITDIRTTLGEPLIVALVAGGALVTAAALLSAALLIAGDLEARGIATAARNSGRAEVTAAFLTGTAALPGQVKAKAMAAELTAAMATGRPVTVQCRGLPDSQPLTSLSRLPDGGLQVDLGGNLSKPIDDVIGYRIDAPTPAAGPPAAGEKVGRVLFRRR</sequence>
<proteinExistence type="predicted"/>